<evidence type="ECO:0000313" key="3">
    <source>
        <dbReference type="Proteomes" id="UP000253740"/>
    </source>
</evidence>
<name>A0A0K8QMG0_9GAMM</name>
<dbReference type="Gene3D" id="1.10.10.1320">
    <property type="entry name" value="Anti-sigma factor, zinc-finger domain"/>
    <property type="match status" value="1"/>
</dbReference>
<feature type="domain" description="Putative zinc-finger" evidence="1">
    <location>
        <begin position="2"/>
        <end position="29"/>
    </location>
</feature>
<dbReference type="InterPro" id="IPR041916">
    <property type="entry name" value="Anti_sigma_zinc_sf"/>
</dbReference>
<dbReference type="InterPro" id="IPR027383">
    <property type="entry name" value="Znf_put"/>
</dbReference>
<sequence length="249" mass="26763">MLLHAYLDDELDAAASLAMAQHLAGCAGCTQRYRGHARLQQALRDPALRVSAPAALRARLAARLPAPQPAARAARRWPALAAALAAALALTVTLATWQTLRPRAPAGDALVAEAVSGHVRALLAEHLLDVPSSDQHTVKPWFDGRLDYAPQVKDLVAEGFPLAGGRLDVLDGRRVAALVYRRHRHVINLYQWPAADGETGTRERDGYRVVQWNEDGMHYLAVSDAAAADLDAFVRAFRGASAAGAEPAR</sequence>
<dbReference type="AlphaFoldDB" id="A0A0K8QMG0"/>
<keyword evidence="2" id="KW-0812">Transmembrane</keyword>
<dbReference type="EMBL" id="DF970184">
    <property type="protein sequence ID" value="GAP66048.1"/>
    <property type="molecule type" value="Genomic_DNA"/>
</dbReference>
<proteinExistence type="predicted"/>
<keyword evidence="3" id="KW-1185">Reference proteome</keyword>
<organism evidence="2">
    <name type="scientific">Mizugakiibacter sediminis</name>
    <dbReference type="NCBI Taxonomy" id="1475481"/>
    <lineage>
        <taxon>Bacteria</taxon>
        <taxon>Pseudomonadati</taxon>
        <taxon>Pseudomonadota</taxon>
        <taxon>Gammaproteobacteria</taxon>
        <taxon>Lysobacterales</taxon>
        <taxon>Rhodanobacteraceae</taxon>
        <taxon>Mizugakiibacter</taxon>
    </lineage>
</organism>
<gene>
    <name evidence="2" type="ORF">MBSD_n1350</name>
</gene>
<dbReference type="Pfam" id="PF13490">
    <property type="entry name" value="zf-HC2"/>
    <property type="match status" value="1"/>
</dbReference>
<keyword evidence="2" id="KW-0472">Membrane</keyword>
<protein>
    <submittedName>
        <fullName evidence="2">Putative transmembrane anti-sigma factor</fullName>
    </submittedName>
</protein>
<reference evidence="2" key="1">
    <citation type="submission" date="2015-08" db="EMBL/GenBank/DDBJ databases">
        <title>Complete DNA Sequence of Pseudomonas syringae pv. actinidiae, the Causal Agent of Kiwifruit Canker Disease.</title>
        <authorList>
            <person name="Rikkerink E.H.A."/>
            <person name="Fineran P.C."/>
        </authorList>
    </citation>
    <scope>NUCLEOTIDE SEQUENCE</scope>
    <source>
        <strain evidence="2">SkMP5</strain>
    </source>
</reference>
<dbReference type="Proteomes" id="UP000253740">
    <property type="component" value="Unassembled WGS sequence"/>
</dbReference>
<dbReference type="STRING" id="1475481.GCA_000953855_01367"/>
<accession>A0A0K8QMG0</accession>
<evidence type="ECO:0000259" key="1">
    <source>
        <dbReference type="Pfam" id="PF13490"/>
    </source>
</evidence>
<evidence type="ECO:0000313" key="2">
    <source>
        <dbReference type="EMBL" id="GAP66048.1"/>
    </source>
</evidence>